<dbReference type="RefSeq" id="WP_109684286.1">
    <property type="nucleotide sequence ID" value="NZ_QGDN01000001.1"/>
</dbReference>
<name>A0A2Y8ZQE2_9MICO</name>
<gene>
    <name evidence="2" type="ORF">SAMN04489750_0890</name>
</gene>
<sequence>MTFDRALISRIFWVLVGIALIGLGSATLRVAGVGVDPYTAANIGISHKLGLDLGAYQLISNVVLFLPMLIWGRKYIGLGSILNMVLTGFFVQWFTALLDPVIPDRPAPWLITVLFAVGIAVFCLGAALYMQAGLGTAPYDALAPMIVDHSTAPYRAVRGSQDVFFLLVAVVFHGQIGPGTVVTAFFTGPLIQYFTRTVTEPLMRKAQAADAAHAARHPVTARNHF</sequence>
<dbReference type="EMBL" id="UESZ01000001">
    <property type="protein sequence ID" value="SSA33606.1"/>
    <property type="molecule type" value="Genomic_DNA"/>
</dbReference>
<reference evidence="3" key="1">
    <citation type="submission" date="2016-10" db="EMBL/GenBank/DDBJ databases">
        <authorList>
            <person name="Varghese N."/>
            <person name="Submissions S."/>
        </authorList>
    </citation>
    <scope>NUCLEOTIDE SEQUENCE [LARGE SCALE GENOMIC DNA]</scope>
    <source>
        <strain evidence="3">DSM 22951</strain>
    </source>
</reference>
<dbReference type="Proteomes" id="UP000250028">
    <property type="component" value="Unassembled WGS sequence"/>
</dbReference>
<dbReference type="Pfam" id="PF19700">
    <property type="entry name" value="DUF6198"/>
    <property type="match status" value="1"/>
</dbReference>
<protein>
    <submittedName>
        <fullName evidence="2">Uncharacterized membrane protein YczE</fullName>
    </submittedName>
</protein>
<dbReference type="PANTHER" id="PTHR40078">
    <property type="entry name" value="INTEGRAL MEMBRANE PROTEIN-RELATED"/>
    <property type="match status" value="1"/>
</dbReference>
<dbReference type="OrthoDB" id="9814474at2"/>
<evidence type="ECO:0000313" key="3">
    <source>
        <dbReference type="Proteomes" id="UP000250028"/>
    </source>
</evidence>
<dbReference type="InterPro" id="IPR038750">
    <property type="entry name" value="YczE/YyaS-like"/>
</dbReference>
<keyword evidence="1" id="KW-1133">Transmembrane helix</keyword>
<keyword evidence="1" id="KW-0472">Membrane</keyword>
<feature type="transmembrane region" description="Helical" evidence="1">
    <location>
        <begin position="107"/>
        <end position="129"/>
    </location>
</feature>
<accession>A0A2Y8ZQE2</accession>
<dbReference type="PANTHER" id="PTHR40078:SF1">
    <property type="entry name" value="INTEGRAL MEMBRANE PROTEIN"/>
    <property type="match status" value="1"/>
</dbReference>
<organism evidence="2 3">
    <name type="scientific">Branchiibius hedensis</name>
    <dbReference type="NCBI Taxonomy" id="672460"/>
    <lineage>
        <taxon>Bacteria</taxon>
        <taxon>Bacillati</taxon>
        <taxon>Actinomycetota</taxon>
        <taxon>Actinomycetes</taxon>
        <taxon>Micrococcales</taxon>
        <taxon>Dermacoccaceae</taxon>
        <taxon>Branchiibius</taxon>
    </lineage>
</organism>
<dbReference type="AlphaFoldDB" id="A0A2Y8ZQE2"/>
<keyword evidence="3" id="KW-1185">Reference proteome</keyword>
<proteinExistence type="predicted"/>
<feature type="transmembrane region" description="Helical" evidence="1">
    <location>
        <begin position="53"/>
        <end position="71"/>
    </location>
</feature>
<feature type="transmembrane region" description="Helical" evidence="1">
    <location>
        <begin position="163"/>
        <end position="186"/>
    </location>
</feature>
<feature type="transmembrane region" description="Helical" evidence="1">
    <location>
        <begin position="12"/>
        <end position="33"/>
    </location>
</feature>
<keyword evidence="1" id="KW-0812">Transmembrane</keyword>
<evidence type="ECO:0000313" key="2">
    <source>
        <dbReference type="EMBL" id="SSA33606.1"/>
    </source>
</evidence>
<feature type="transmembrane region" description="Helical" evidence="1">
    <location>
        <begin position="78"/>
        <end position="95"/>
    </location>
</feature>
<evidence type="ECO:0000256" key="1">
    <source>
        <dbReference type="SAM" id="Phobius"/>
    </source>
</evidence>